<protein>
    <submittedName>
        <fullName evidence="2">Antibiotic synthesis protein MbtH</fullName>
    </submittedName>
</protein>
<accession>A0A1V9DNK1</accession>
<dbReference type="SUPFAM" id="SSF160582">
    <property type="entry name" value="MbtH-like"/>
    <property type="match status" value="1"/>
</dbReference>
<dbReference type="InterPro" id="IPR037407">
    <property type="entry name" value="MLP_fam"/>
</dbReference>
<evidence type="ECO:0000313" key="3">
    <source>
        <dbReference type="Proteomes" id="UP000192769"/>
    </source>
</evidence>
<evidence type="ECO:0000313" key="2">
    <source>
        <dbReference type="EMBL" id="OQP35315.1"/>
    </source>
</evidence>
<dbReference type="AlphaFoldDB" id="A0A1V9DNK1"/>
<dbReference type="SMART" id="SM00923">
    <property type="entry name" value="MbtH"/>
    <property type="match status" value="1"/>
</dbReference>
<dbReference type="InterPro" id="IPR038020">
    <property type="entry name" value="MbtH-like_sf"/>
</dbReference>
<feature type="domain" description="MbtH-like" evidence="1">
    <location>
        <begin position="4"/>
        <end position="54"/>
    </location>
</feature>
<dbReference type="GO" id="GO:0019290">
    <property type="term" value="P:siderophore biosynthetic process"/>
    <property type="evidence" value="ECO:0007669"/>
    <property type="project" value="TreeGrafter"/>
</dbReference>
<name>A0A1V9DNK1_9GAMM</name>
<dbReference type="RefSeq" id="WP_081136904.1">
    <property type="nucleotide sequence ID" value="NZ_MWUE01000007.1"/>
</dbReference>
<dbReference type="Pfam" id="PF03621">
    <property type="entry name" value="MbtH"/>
    <property type="match status" value="1"/>
</dbReference>
<proteinExistence type="predicted"/>
<dbReference type="Gene3D" id="3.90.820.10">
    <property type="entry name" value="Structural Genomics, Unknown Function 30-nov-00 1gh9 Mol_id"/>
    <property type="match status" value="1"/>
</dbReference>
<dbReference type="GO" id="GO:0005829">
    <property type="term" value="C:cytosol"/>
    <property type="evidence" value="ECO:0007669"/>
    <property type="project" value="TreeGrafter"/>
</dbReference>
<sequence>MQPNPFDDPQQDCFVLQNAQQQYSLWPAFRALPAGWRSVFGPQPQTACLSWLNANWRDIRPAHSTANRSDHV</sequence>
<reference evidence="2 3" key="1">
    <citation type="submission" date="2017-02" db="EMBL/GenBank/DDBJ databases">
        <title>Whole genome shotgun sequence of Pantoea agglomerans strain AS1 isolated from a cycad, Zamia floridana in Central Florida, USA.</title>
        <authorList>
            <person name="Lata P."/>
            <person name="Govindarajan S."/>
            <person name="Qi F."/>
            <person name="Li J.-L."/>
            <person name="Maurya S.K."/>
            <person name="Sahoo M.K."/>
        </authorList>
    </citation>
    <scope>NUCLEOTIDE SEQUENCE [LARGE SCALE GENOMIC DNA]</scope>
    <source>
        <strain evidence="2 3">AS1</strain>
    </source>
</reference>
<dbReference type="PANTHER" id="PTHR38444">
    <property type="entry name" value="ENTEROBACTIN BIOSYNTHESIS PROTEIN YBDZ"/>
    <property type="match status" value="1"/>
</dbReference>
<dbReference type="Proteomes" id="UP000192769">
    <property type="component" value="Unassembled WGS sequence"/>
</dbReference>
<dbReference type="InterPro" id="IPR005153">
    <property type="entry name" value="MbtH-like_dom"/>
</dbReference>
<evidence type="ECO:0000259" key="1">
    <source>
        <dbReference type="SMART" id="SM00923"/>
    </source>
</evidence>
<comment type="caution">
    <text evidence="2">The sequence shown here is derived from an EMBL/GenBank/DDBJ whole genome shotgun (WGS) entry which is preliminary data.</text>
</comment>
<dbReference type="EMBL" id="MWUE01000007">
    <property type="protein sequence ID" value="OQP35315.1"/>
    <property type="molecule type" value="Genomic_DNA"/>
</dbReference>
<dbReference type="OrthoDB" id="7584480at2"/>
<gene>
    <name evidence="2" type="ORF">B2J69_04795</name>
</gene>
<dbReference type="PANTHER" id="PTHR38444:SF1">
    <property type="entry name" value="ENTEROBACTIN BIOSYNTHESIS PROTEIN YBDZ"/>
    <property type="match status" value="1"/>
</dbReference>
<keyword evidence="3" id="KW-1185">Reference proteome</keyword>
<organism evidence="2 3">
    <name type="scientific">Pantoea latae</name>
    <dbReference type="NCBI Taxonomy" id="1964541"/>
    <lineage>
        <taxon>Bacteria</taxon>
        <taxon>Pseudomonadati</taxon>
        <taxon>Pseudomonadota</taxon>
        <taxon>Gammaproteobacteria</taxon>
        <taxon>Enterobacterales</taxon>
        <taxon>Erwiniaceae</taxon>
        <taxon>Pantoea</taxon>
    </lineage>
</organism>